<evidence type="ECO:0000313" key="2">
    <source>
        <dbReference type="EMBL" id="MFK6999454.1"/>
    </source>
</evidence>
<dbReference type="Gene3D" id="2.60.120.590">
    <property type="entry name" value="Alpha-ketoglutarate-dependent dioxygenase AlkB-like"/>
    <property type="match status" value="1"/>
</dbReference>
<gene>
    <name evidence="2" type="ORF">V3I07_00950</name>
</gene>
<accession>A0ABW8P4J9</accession>
<dbReference type="Proteomes" id="UP001621706">
    <property type="component" value="Unassembled WGS sequence"/>
</dbReference>
<dbReference type="RefSeq" id="WP_235820611.1">
    <property type="nucleotide sequence ID" value="NZ_JAZGZP010000001.1"/>
</dbReference>
<evidence type="ECO:0000313" key="3">
    <source>
        <dbReference type="Proteomes" id="UP001621706"/>
    </source>
</evidence>
<evidence type="ECO:0000259" key="1">
    <source>
        <dbReference type="PROSITE" id="PS51471"/>
    </source>
</evidence>
<name>A0ABW8P4J9_9FLAO</name>
<sequence length="188" mass="21631">MSYFVNRKRIIYTDNRMIEGITFIEKFIKNPETLFTPLQGIAWDERMQARKTASFGIAYNYSQISYPEIPIPNELQDLIQKMTAVVGFEPNNCLINYYLDGKSKMGFHSDQTDILFENTGIGIVSLGAERILRFRNIANPETIIDFALPSGSLIYMTQEVQSRWVHAIPKSDTDQGRMSLTFRKIKSN</sequence>
<comment type="caution">
    <text evidence="2">The sequence shown here is derived from an EMBL/GenBank/DDBJ whole genome shotgun (WGS) entry which is preliminary data.</text>
</comment>
<dbReference type="InterPro" id="IPR032854">
    <property type="entry name" value="ALKBH3"/>
</dbReference>
<dbReference type="InterPro" id="IPR005123">
    <property type="entry name" value="Oxoglu/Fe-dep_dioxygenase_dom"/>
</dbReference>
<keyword evidence="2" id="KW-0560">Oxidoreductase</keyword>
<protein>
    <submittedName>
        <fullName evidence="2">Alpha-ketoglutarate-dependent dioxygenase AlkB</fullName>
    </submittedName>
</protein>
<dbReference type="InterPro" id="IPR037151">
    <property type="entry name" value="AlkB-like_sf"/>
</dbReference>
<dbReference type="InterPro" id="IPR027450">
    <property type="entry name" value="AlkB-like"/>
</dbReference>
<dbReference type="EMBL" id="JAZGZP010000001">
    <property type="protein sequence ID" value="MFK6999454.1"/>
    <property type="molecule type" value="Genomic_DNA"/>
</dbReference>
<dbReference type="PROSITE" id="PS51471">
    <property type="entry name" value="FE2OG_OXY"/>
    <property type="match status" value="1"/>
</dbReference>
<dbReference type="PANTHER" id="PTHR31212:SF4">
    <property type="entry name" value="ALPHA-KETOGLUTARATE-DEPENDENT DIOXYGENASE ALKB HOMOLOG 3"/>
    <property type="match status" value="1"/>
</dbReference>
<keyword evidence="2" id="KW-0223">Dioxygenase</keyword>
<dbReference type="Pfam" id="PF13532">
    <property type="entry name" value="2OG-FeII_Oxy_2"/>
    <property type="match status" value="1"/>
</dbReference>
<dbReference type="SUPFAM" id="SSF51197">
    <property type="entry name" value="Clavaminate synthase-like"/>
    <property type="match status" value="1"/>
</dbReference>
<feature type="domain" description="Fe2OG dioxygenase" evidence="1">
    <location>
        <begin position="89"/>
        <end position="186"/>
    </location>
</feature>
<organism evidence="2 3">
    <name type="scientific">Flavobacterium oreochromis</name>
    <dbReference type="NCBI Taxonomy" id="2906078"/>
    <lineage>
        <taxon>Bacteria</taxon>
        <taxon>Pseudomonadati</taxon>
        <taxon>Bacteroidota</taxon>
        <taxon>Flavobacteriia</taxon>
        <taxon>Flavobacteriales</taxon>
        <taxon>Flavobacteriaceae</taxon>
        <taxon>Flavobacterium</taxon>
    </lineage>
</organism>
<proteinExistence type="predicted"/>
<dbReference type="PANTHER" id="PTHR31212">
    <property type="entry name" value="ALPHA-KETOGLUTARATE-DEPENDENT DIOXYGENASE ALKB HOMOLOG 3"/>
    <property type="match status" value="1"/>
</dbReference>
<dbReference type="GO" id="GO:0051213">
    <property type="term" value="F:dioxygenase activity"/>
    <property type="evidence" value="ECO:0007669"/>
    <property type="project" value="UniProtKB-KW"/>
</dbReference>
<keyword evidence="3" id="KW-1185">Reference proteome</keyword>
<reference evidence="2 3" key="1">
    <citation type="submission" date="2024-02" db="EMBL/GenBank/DDBJ databases">
        <title>Comparative Genomic Analysis of Flavobacterium Species Causing Columnaris Disease of Freshwater Fish in Thailand: Insights into Virulence and Resistance Mechanisms.</title>
        <authorList>
            <person name="Nguyen D."/>
            <person name="Chokmangmeepisarn P."/>
            <person name="Khianchaikhan K."/>
            <person name="Morishita M."/>
            <person name="Bunnoy A."/>
            <person name="Rodkhum C."/>
        </authorList>
    </citation>
    <scope>NUCLEOTIDE SEQUENCE [LARGE SCALE GENOMIC DNA]</scope>
    <source>
        <strain evidence="2 3">CNRT2201</strain>
    </source>
</reference>